<dbReference type="GO" id="GO:0000978">
    <property type="term" value="F:RNA polymerase II cis-regulatory region sequence-specific DNA binding"/>
    <property type="evidence" value="ECO:0007669"/>
    <property type="project" value="TreeGrafter"/>
</dbReference>
<evidence type="ECO:0000313" key="7">
    <source>
        <dbReference type="EMBL" id="KAJ3224190.1"/>
    </source>
</evidence>
<evidence type="ECO:0000259" key="6">
    <source>
        <dbReference type="PROSITE" id="PS50157"/>
    </source>
</evidence>
<evidence type="ECO:0000256" key="5">
    <source>
        <dbReference type="SAM" id="MobiDB-lite"/>
    </source>
</evidence>
<dbReference type="SUPFAM" id="SSF57667">
    <property type="entry name" value="beta-beta-alpha zinc fingers"/>
    <property type="match status" value="1"/>
</dbReference>
<dbReference type="EMBL" id="JADGJW010000101">
    <property type="protein sequence ID" value="KAJ3224190.1"/>
    <property type="molecule type" value="Genomic_DNA"/>
</dbReference>
<feature type="domain" description="C2H2-type" evidence="6">
    <location>
        <begin position="223"/>
        <end position="251"/>
    </location>
</feature>
<evidence type="ECO:0000256" key="3">
    <source>
        <dbReference type="ARBA" id="ARBA00022833"/>
    </source>
</evidence>
<reference evidence="7" key="1">
    <citation type="submission" date="2020-05" db="EMBL/GenBank/DDBJ databases">
        <title>Phylogenomic resolution of chytrid fungi.</title>
        <authorList>
            <person name="Stajich J.E."/>
            <person name="Amses K."/>
            <person name="Simmons R."/>
            <person name="Seto K."/>
            <person name="Myers J."/>
            <person name="Bonds A."/>
            <person name="Quandt C.A."/>
            <person name="Barry K."/>
            <person name="Liu P."/>
            <person name="Grigoriev I."/>
            <person name="Longcore J.E."/>
            <person name="James T.Y."/>
        </authorList>
    </citation>
    <scope>NUCLEOTIDE SEQUENCE</scope>
    <source>
        <strain evidence="7">JEL0476</strain>
    </source>
</reference>
<keyword evidence="8" id="KW-1185">Reference proteome</keyword>
<dbReference type="PROSITE" id="PS50157">
    <property type="entry name" value="ZINC_FINGER_C2H2_2"/>
    <property type="match status" value="2"/>
</dbReference>
<accession>A0AAD5U8X6</accession>
<dbReference type="Proteomes" id="UP001211065">
    <property type="component" value="Unassembled WGS sequence"/>
</dbReference>
<evidence type="ECO:0000256" key="1">
    <source>
        <dbReference type="ARBA" id="ARBA00022723"/>
    </source>
</evidence>
<keyword evidence="2 4" id="KW-0863">Zinc-finger</keyword>
<feature type="region of interest" description="Disordered" evidence="5">
    <location>
        <begin position="21"/>
        <end position="54"/>
    </location>
</feature>
<dbReference type="SMART" id="SM00355">
    <property type="entry name" value="ZnF_C2H2"/>
    <property type="match status" value="2"/>
</dbReference>
<keyword evidence="1" id="KW-0479">Metal-binding</keyword>
<organism evidence="7 8">
    <name type="scientific">Clydaea vesicula</name>
    <dbReference type="NCBI Taxonomy" id="447962"/>
    <lineage>
        <taxon>Eukaryota</taxon>
        <taxon>Fungi</taxon>
        <taxon>Fungi incertae sedis</taxon>
        <taxon>Chytridiomycota</taxon>
        <taxon>Chytridiomycota incertae sedis</taxon>
        <taxon>Chytridiomycetes</taxon>
        <taxon>Lobulomycetales</taxon>
        <taxon>Lobulomycetaceae</taxon>
        <taxon>Clydaea</taxon>
    </lineage>
</organism>
<feature type="compositionally biased region" description="Polar residues" evidence="5">
    <location>
        <begin position="29"/>
        <end position="46"/>
    </location>
</feature>
<dbReference type="AlphaFoldDB" id="A0AAD5U8X6"/>
<name>A0AAD5U8X6_9FUNG</name>
<feature type="domain" description="C2H2-type" evidence="6">
    <location>
        <begin position="193"/>
        <end position="222"/>
    </location>
</feature>
<dbReference type="InterPro" id="IPR013087">
    <property type="entry name" value="Znf_C2H2_type"/>
</dbReference>
<evidence type="ECO:0000256" key="4">
    <source>
        <dbReference type="PROSITE-ProRule" id="PRU00042"/>
    </source>
</evidence>
<proteinExistence type="predicted"/>
<dbReference type="Gene3D" id="3.30.160.60">
    <property type="entry name" value="Classic Zinc Finger"/>
    <property type="match status" value="2"/>
</dbReference>
<dbReference type="PANTHER" id="PTHR23235">
    <property type="entry name" value="KRUEPPEL-LIKE TRANSCRIPTION FACTOR"/>
    <property type="match status" value="1"/>
</dbReference>
<evidence type="ECO:0000256" key="2">
    <source>
        <dbReference type="ARBA" id="ARBA00022771"/>
    </source>
</evidence>
<sequence>MDEPILFDVFSLEMPSGVISPESGHYTIPESTSLPHFTSPGENATPDSDKSPSKFELHPLRNSQFAYPIIQKRNNVYGYDIELSNPDYLNANNPYLQNPDILESFSNQPVTQQQLYYSIPSYNFFPLSPNQNLDQQFLPPLPNNNAQDIKYNLYPTVFQHQSQLQQSYEIGGRKYKAKIKGVTSNADEALEIFKCTHEGCPKVFNHIFNLKSHLKAHSPERSFVCDQCSSSFRRSHDLKRHCRSIHSSIKPFECRSCSKSFSRMVSRNFKFESHLTLKEYLFFFKFSKEIDIFANIFQI</sequence>
<dbReference type="PROSITE" id="PS00028">
    <property type="entry name" value="ZINC_FINGER_C2H2_1"/>
    <property type="match status" value="2"/>
</dbReference>
<evidence type="ECO:0000313" key="8">
    <source>
        <dbReference type="Proteomes" id="UP001211065"/>
    </source>
</evidence>
<protein>
    <submittedName>
        <fullName evidence="7">Metallothionein expression activator</fullName>
    </submittedName>
</protein>
<gene>
    <name evidence="7" type="primary">ACE2_1</name>
    <name evidence="7" type="ORF">HK099_000112</name>
</gene>
<dbReference type="InterPro" id="IPR036236">
    <property type="entry name" value="Znf_C2H2_sf"/>
</dbReference>
<dbReference type="PANTHER" id="PTHR23235:SF120">
    <property type="entry name" value="KRUPPEL-LIKE FACTOR 15"/>
    <property type="match status" value="1"/>
</dbReference>
<comment type="caution">
    <text evidence="7">The sequence shown here is derived from an EMBL/GenBank/DDBJ whole genome shotgun (WGS) entry which is preliminary data.</text>
</comment>
<keyword evidence="3" id="KW-0862">Zinc</keyword>
<dbReference type="GO" id="GO:0000981">
    <property type="term" value="F:DNA-binding transcription factor activity, RNA polymerase II-specific"/>
    <property type="evidence" value="ECO:0007669"/>
    <property type="project" value="TreeGrafter"/>
</dbReference>
<dbReference type="GO" id="GO:0008270">
    <property type="term" value="F:zinc ion binding"/>
    <property type="evidence" value="ECO:0007669"/>
    <property type="project" value="UniProtKB-KW"/>
</dbReference>